<evidence type="ECO:0000256" key="10">
    <source>
        <dbReference type="ARBA" id="ARBA00029409"/>
    </source>
</evidence>
<evidence type="ECO:0000256" key="3">
    <source>
        <dbReference type="ARBA" id="ARBA00013253"/>
    </source>
</evidence>
<dbReference type="EMBL" id="JAHLFW010000079">
    <property type="protein sequence ID" value="MBU3838541.1"/>
    <property type="molecule type" value="Genomic_DNA"/>
</dbReference>
<dbReference type="GO" id="GO:0046656">
    <property type="term" value="P:folic acid biosynthetic process"/>
    <property type="evidence" value="ECO:0007669"/>
    <property type="project" value="UniProtKB-KW"/>
</dbReference>
<keyword evidence="9" id="KW-0289">Folate biosynthesis</keyword>
<keyword evidence="5" id="KW-0808">Transferase</keyword>
<comment type="caution">
    <text evidence="14">The sequence shown here is derived from an EMBL/GenBank/DDBJ whole genome shotgun (WGS) entry which is preliminary data.</text>
</comment>
<evidence type="ECO:0000256" key="1">
    <source>
        <dbReference type="ARBA" id="ARBA00005051"/>
    </source>
</evidence>
<evidence type="ECO:0000256" key="11">
    <source>
        <dbReference type="ARBA" id="ARBA00029766"/>
    </source>
</evidence>
<organism evidence="14 15">
    <name type="scientific">Candidatus Phocaeicola faecigallinarum</name>
    <dbReference type="NCBI Taxonomy" id="2838732"/>
    <lineage>
        <taxon>Bacteria</taxon>
        <taxon>Pseudomonadati</taxon>
        <taxon>Bacteroidota</taxon>
        <taxon>Bacteroidia</taxon>
        <taxon>Bacteroidales</taxon>
        <taxon>Bacteroidaceae</taxon>
        <taxon>Phocaeicola</taxon>
    </lineage>
</organism>
<protein>
    <recommendedName>
        <fullName evidence="4">2-amino-4-hydroxy-6-hydroxymethyldihydropteridine pyrophosphokinase</fullName>
        <ecNumber evidence="3">2.7.6.3</ecNumber>
    </recommendedName>
    <alternativeName>
        <fullName evidence="11">6-hydroxymethyl-7,8-dihydropterin pyrophosphokinase</fullName>
    </alternativeName>
    <alternativeName>
        <fullName evidence="12">7,8-dihydro-6-hydroxymethylpterin-pyrophosphokinase</fullName>
    </alternativeName>
</protein>
<proteinExistence type="inferred from homology"/>
<keyword evidence="7" id="KW-0418">Kinase</keyword>
<evidence type="ECO:0000256" key="2">
    <source>
        <dbReference type="ARBA" id="ARBA00005810"/>
    </source>
</evidence>
<dbReference type="PANTHER" id="PTHR43071:SF1">
    <property type="entry name" value="2-AMINO-4-HYDROXY-6-HYDROXYMETHYLDIHYDROPTERIDINE PYROPHOSPHOKINASE"/>
    <property type="match status" value="1"/>
</dbReference>
<keyword evidence="6" id="KW-0547">Nucleotide-binding</keyword>
<comment type="similarity">
    <text evidence="2">Belongs to the HPPK family.</text>
</comment>
<reference evidence="14" key="1">
    <citation type="journal article" date="2021" name="PeerJ">
        <title>Extensive microbial diversity within the chicken gut microbiome revealed by metagenomics and culture.</title>
        <authorList>
            <person name="Gilroy R."/>
            <person name="Ravi A."/>
            <person name="Getino M."/>
            <person name="Pursley I."/>
            <person name="Horton D.L."/>
            <person name="Alikhan N.F."/>
            <person name="Baker D."/>
            <person name="Gharbi K."/>
            <person name="Hall N."/>
            <person name="Watson M."/>
            <person name="Adriaenssens E.M."/>
            <person name="Foster-Nyarko E."/>
            <person name="Jarju S."/>
            <person name="Secka A."/>
            <person name="Antonio M."/>
            <person name="Oren A."/>
            <person name="Chaudhuri R.R."/>
            <person name="La Ragione R."/>
            <person name="Hildebrand F."/>
            <person name="Pallen M.J."/>
        </authorList>
    </citation>
    <scope>NUCLEOTIDE SEQUENCE</scope>
    <source>
        <strain evidence="14">G4-2901</strain>
    </source>
</reference>
<dbReference type="Pfam" id="PF01288">
    <property type="entry name" value="HPPK"/>
    <property type="match status" value="1"/>
</dbReference>
<dbReference type="InterPro" id="IPR035907">
    <property type="entry name" value="Hppk_sf"/>
</dbReference>
<evidence type="ECO:0000256" key="12">
    <source>
        <dbReference type="ARBA" id="ARBA00033413"/>
    </source>
</evidence>
<dbReference type="EC" id="2.7.6.3" evidence="3"/>
<evidence type="ECO:0000313" key="14">
    <source>
        <dbReference type="EMBL" id="MBU3838541.1"/>
    </source>
</evidence>
<dbReference type="AlphaFoldDB" id="A0A948TCN4"/>
<dbReference type="InterPro" id="IPR000550">
    <property type="entry name" value="Hppk"/>
</dbReference>
<evidence type="ECO:0000256" key="6">
    <source>
        <dbReference type="ARBA" id="ARBA00022741"/>
    </source>
</evidence>
<evidence type="ECO:0000313" key="15">
    <source>
        <dbReference type="Proteomes" id="UP000783796"/>
    </source>
</evidence>
<evidence type="ECO:0000256" key="5">
    <source>
        <dbReference type="ARBA" id="ARBA00022679"/>
    </source>
</evidence>
<dbReference type="SUPFAM" id="SSF55083">
    <property type="entry name" value="6-hydroxymethyl-7,8-dihydropterin pyrophosphokinase, HPPK"/>
    <property type="match status" value="1"/>
</dbReference>
<dbReference type="GO" id="GO:0016301">
    <property type="term" value="F:kinase activity"/>
    <property type="evidence" value="ECO:0007669"/>
    <property type="project" value="UniProtKB-KW"/>
</dbReference>
<dbReference type="Proteomes" id="UP000783796">
    <property type="component" value="Unassembled WGS sequence"/>
</dbReference>
<evidence type="ECO:0000256" key="7">
    <source>
        <dbReference type="ARBA" id="ARBA00022777"/>
    </source>
</evidence>
<dbReference type="Gene3D" id="3.30.70.560">
    <property type="entry name" value="7,8-Dihydro-6-hydroxymethylpterin-pyrophosphokinase HPPK"/>
    <property type="match status" value="1"/>
</dbReference>
<name>A0A948TCN4_9BACT</name>
<evidence type="ECO:0000256" key="4">
    <source>
        <dbReference type="ARBA" id="ARBA00016218"/>
    </source>
</evidence>
<feature type="domain" description="7,8-dihydro-6-hydroxymethylpterin-pyrophosphokinase" evidence="13">
    <location>
        <begin position="21"/>
        <end position="133"/>
    </location>
</feature>
<evidence type="ECO:0000259" key="13">
    <source>
        <dbReference type="Pfam" id="PF01288"/>
    </source>
</evidence>
<sequence>MQKNTITILLMNTMSSHTCLVCLGSNLCPEVNMDKACEALTRMFPDIRWSPVIVSPDIRKIRSVPDYHNRVALFTTTMSMSSVRSCFKELERSCGRTSDSKSTGLVPLDIDLLRYGDTIFKSEDMHAPYVLQGLDYLTGK</sequence>
<accession>A0A948TCN4</accession>
<dbReference type="PANTHER" id="PTHR43071">
    <property type="entry name" value="2-AMINO-4-HYDROXY-6-HYDROXYMETHYLDIHYDROPTERIDINE PYROPHOSPHOKINASE"/>
    <property type="match status" value="1"/>
</dbReference>
<evidence type="ECO:0000256" key="9">
    <source>
        <dbReference type="ARBA" id="ARBA00022909"/>
    </source>
</evidence>
<dbReference type="GO" id="GO:0003848">
    <property type="term" value="F:2-amino-4-hydroxy-6-hydroxymethyldihydropteridine diphosphokinase activity"/>
    <property type="evidence" value="ECO:0007669"/>
    <property type="project" value="UniProtKB-EC"/>
</dbReference>
<evidence type="ECO:0000256" key="8">
    <source>
        <dbReference type="ARBA" id="ARBA00022840"/>
    </source>
</evidence>
<comment type="function">
    <text evidence="10">Catalyzes the transfer of pyrophosphate from adenosine triphosphate (ATP) to 6-hydroxymethyl-7,8-dihydropterin, an enzymatic step in folate biosynthesis pathway.</text>
</comment>
<gene>
    <name evidence="14" type="ORF">H9777_09590</name>
</gene>
<keyword evidence="8" id="KW-0067">ATP-binding</keyword>
<dbReference type="GO" id="GO:0005524">
    <property type="term" value="F:ATP binding"/>
    <property type="evidence" value="ECO:0007669"/>
    <property type="project" value="UniProtKB-KW"/>
</dbReference>
<comment type="pathway">
    <text evidence="1">Cofactor biosynthesis; tetrahydrofolate biosynthesis; 2-amino-4-hydroxy-6-hydroxymethyl-7,8-dihydropteridine diphosphate from 7,8-dihydroneopterin triphosphate: step 4/4.</text>
</comment>
<reference evidence="14" key="2">
    <citation type="submission" date="2021-04" db="EMBL/GenBank/DDBJ databases">
        <authorList>
            <person name="Gilroy R."/>
        </authorList>
    </citation>
    <scope>NUCLEOTIDE SEQUENCE</scope>
    <source>
        <strain evidence="14">G4-2901</strain>
    </source>
</reference>